<name>A0AB33K7I8_9ACTN</name>
<dbReference type="KEGG" id="stcm:SCMC78_12180"/>
<feature type="compositionally biased region" description="Low complexity" evidence="1">
    <location>
        <begin position="51"/>
        <end position="62"/>
    </location>
</feature>
<feature type="signal peptide" evidence="2">
    <location>
        <begin position="1"/>
        <end position="37"/>
    </location>
</feature>
<accession>A0AB33K7I8</accession>
<feature type="chain" id="PRO_5044268670" description="Lipoprotein" evidence="2">
    <location>
        <begin position="38"/>
        <end position="292"/>
    </location>
</feature>
<sequence length="292" mass="30849">MTSRVPLRGVRYALPLTRALALTLTLTTVLLAGCSGAADDPGGEEKRDTSARGSASSRAGAGADSGGGTGSGPGPEASATFEPDPARLPRTKASARAFIDRVIAAPDSFGPGVVKRSPYESDPATWPVLGEDCVWQQRKPARSVLATLTRSFELPAEKGKGPVRLAAVVTVHRTREDAAWEMAESIEESMRCPTQQLREGEQIGSMIAGALLGGEATQTASEDSLTELGEYRSSELGGPHHYFWQQAQTLQFTVAVTGKGAKGRTEREIDELVVQAQGAMLARLESAVEKQS</sequence>
<feature type="compositionally biased region" description="Gly residues" evidence="1">
    <location>
        <begin position="63"/>
        <end position="73"/>
    </location>
</feature>
<reference evidence="3" key="1">
    <citation type="submission" date="2024-07" db="EMBL/GenBank/DDBJ databases">
        <title>Complete genome sequences of cellulolytic bacteria, Kitasatospora sp. CMC57 and Streptomyces sp. CMC78, isolated from Japanese agricultural soil.</title>
        <authorList>
            <person name="Hashimoto T."/>
            <person name="Ito M."/>
            <person name="Iwamoto M."/>
            <person name="Fukahori D."/>
            <person name="Shoda T."/>
            <person name="Sakoda M."/>
            <person name="Morohoshi T."/>
            <person name="Mitsuboshi M."/>
            <person name="Nishizawa T."/>
        </authorList>
    </citation>
    <scope>NUCLEOTIDE SEQUENCE</scope>
    <source>
        <strain evidence="3">CMC78</strain>
    </source>
</reference>
<evidence type="ECO:0008006" key="4">
    <source>
        <dbReference type="Google" id="ProtNLM"/>
    </source>
</evidence>
<dbReference type="PROSITE" id="PS51257">
    <property type="entry name" value="PROKAR_LIPOPROTEIN"/>
    <property type="match status" value="1"/>
</dbReference>
<evidence type="ECO:0000313" key="3">
    <source>
        <dbReference type="EMBL" id="BFP51411.1"/>
    </source>
</evidence>
<feature type="region of interest" description="Disordered" evidence="1">
    <location>
        <begin position="36"/>
        <end position="88"/>
    </location>
</feature>
<protein>
    <recommendedName>
        <fullName evidence="4">Lipoprotein</fullName>
    </recommendedName>
</protein>
<dbReference type="EMBL" id="AP035884">
    <property type="protein sequence ID" value="BFP51411.1"/>
    <property type="molecule type" value="Genomic_DNA"/>
</dbReference>
<keyword evidence="2" id="KW-0732">Signal</keyword>
<dbReference type="RefSeq" id="WP_398692073.1">
    <property type="nucleotide sequence ID" value="NZ_AP035884.1"/>
</dbReference>
<organism evidence="3">
    <name type="scientific">Streptomyces sp. CMC78</name>
    <dbReference type="NCBI Taxonomy" id="3231512"/>
    <lineage>
        <taxon>Bacteria</taxon>
        <taxon>Bacillati</taxon>
        <taxon>Actinomycetota</taxon>
        <taxon>Actinomycetes</taxon>
        <taxon>Kitasatosporales</taxon>
        <taxon>Streptomycetaceae</taxon>
        <taxon>Streptomyces</taxon>
    </lineage>
</organism>
<evidence type="ECO:0000256" key="1">
    <source>
        <dbReference type="SAM" id="MobiDB-lite"/>
    </source>
</evidence>
<dbReference type="AlphaFoldDB" id="A0AB33K7I8"/>
<gene>
    <name evidence="3" type="ORF">SCMC78_12180</name>
</gene>
<evidence type="ECO:0000256" key="2">
    <source>
        <dbReference type="SAM" id="SignalP"/>
    </source>
</evidence>
<proteinExistence type="predicted"/>